<dbReference type="AlphaFoldDB" id="A0A1H4I519"/>
<dbReference type="EMBL" id="FNSQ01000004">
    <property type="protein sequence ID" value="SEB28876.1"/>
    <property type="molecule type" value="Genomic_DNA"/>
</dbReference>
<evidence type="ECO:0000313" key="2">
    <source>
        <dbReference type="Proteomes" id="UP000183750"/>
    </source>
</evidence>
<gene>
    <name evidence="1" type="ORF">SAMN04489807_0037</name>
</gene>
<feature type="non-terminal residue" evidence="1">
    <location>
        <position position="1"/>
    </location>
</feature>
<proteinExistence type="predicted"/>
<evidence type="ECO:0000313" key="1">
    <source>
        <dbReference type="EMBL" id="SEB28876.1"/>
    </source>
</evidence>
<accession>A0A1H4I519</accession>
<keyword evidence="2" id="KW-1185">Reference proteome</keyword>
<reference evidence="2" key="1">
    <citation type="submission" date="2016-10" db="EMBL/GenBank/DDBJ databases">
        <authorList>
            <person name="Varghese N."/>
            <person name="Submissions S."/>
        </authorList>
    </citation>
    <scope>NUCLEOTIDE SEQUENCE [LARGE SCALE GENOMIC DNA]</scope>
    <source>
        <strain evidence="2">DSM 16089</strain>
    </source>
</reference>
<dbReference type="Proteomes" id="UP000183750">
    <property type="component" value="Unassembled WGS sequence"/>
</dbReference>
<protein>
    <submittedName>
        <fullName evidence="1">Uncharacterized protein</fullName>
    </submittedName>
</protein>
<name>A0A1H4I519_9MICO</name>
<organism evidence="1 2">
    <name type="scientific">Microbacterium hydrocarbonoxydans</name>
    <dbReference type="NCBI Taxonomy" id="273678"/>
    <lineage>
        <taxon>Bacteria</taxon>
        <taxon>Bacillati</taxon>
        <taxon>Actinomycetota</taxon>
        <taxon>Actinomycetes</taxon>
        <taxon>Micrococcales</taxon>
        <taxon>Microbacteriaceae</taxon>
        <taxon>Microbacterium</taxon>
    </lineage>
</organism>
<sequence length="90" mass="9183">IRDMYAGAMADPSSSPSRPLWASVADGFYVGSRDGTFLGYVDRLADGAWRAFDAASRAIGDFADHHAAMAAVTTVVTVDGGAGTRGGDAG</sequence>